<evidence type="ECO:0000313" key="3">
    <source>
        <dbReference type="Proteomes" id="UP000260773"/>
    </source>
</evidence>
<gene>
    <name evidence="2" type="ORF">DW070_02665</name>
</gene>
<sequence>MYNGANGDTFCEVLVSRRRGTPETVKAALAIIVGLLFSAVIILLVPMFFILLIPVWALVIFVVRMQKLEYEYIFTSGDLDIDVLIGNYKRKTRMSLSMENITLVAPENSYELDGYRRNPNSHRYDFSANNVMQTNYIIIGNWNNQQIYVKFTPNEQILDAMFRTSPNKVRRR</sequence>
<keyword evidence="1" id="KW-0812">Transmembrane</keyword>
<accession>A0A3E2TS28</accession>
<dbReference type="Proteomes" id="UP000260773">
    <property type="component" value="Unassembled WGS sequence"/>
</dbReference>
<proteinExistence type="predicted"/>
<organism evidence="2 3">
    <name type="scientific">Coprococcus catus</name>
    <dbReference type="NCBI Taxonomy" id="116085"/>
    <lineage>
        <taxon>Bacteria</taxon>
        <taxon>Bacillati</taxon>
        <taxon>Bacillota</taxon>
        <taxon>Clostridia</taxon>
        <taxon>Lachnospirales</taxon>
        <taxon>Lachnospiraceae</taxon>
        <taxon>Coprococcus</taxon>
    </lineage>
</organism>
<keyword evidence="1" id="KW-0472">Membrane</keyword>
<keyword evidence="1" id="KW-1133">Transmembrane helix</keyword>
<dbReference type="EMBL" id="QVEP01000004">
    <property type="protein sequence ID" value="RGB81700.1"/>
    <property type="molecule type" value="Genomic_DNA"/>
</dbReference>
<evidence type="ECO:0000256" key="1">
    <source>
        <dbReference type="SAM" id="Phobius"/>
    </source>
</evidence>
<protein>
    <recommendedName>
        <fullName evidence="4">Bacterial Pleckstrin homology domain-containing protein</fullName>
    </recommendedName>
</protein>
<reference evidence="2 3" key="1">
    <citation type="submission" date="2018-08" db="EMBL/GenBank/DDBJ databases">
        <title>A genome reference for cultivated species of the human gut microbiota.</title>
        <authorList>
            <person name="Zou Y."/>
            <person name="Xue W."/>
            <person name="Luo G."/>
        </authorList>
    </citation>
    <scope>NUCLEOTIDE SEQUENCE [LARGE SCALE GENOMIC DNA]</scope>
    <source>
        <strain evidence="2 3">AF45-17</strain>
    </source>
</reference>
<evidence type="ECO:0008006" key="4">
    <source>
        <dbReference type="Google" id="ProtNLM"/>
    </source>
</evidence>
<evidence type="ECO:0000313" key="2">
    <source>
        <dbReference type="EMBL" id="RGB81700.1"/>
    </source>
</evidence>
<dbReference type="RefSeq" id="WP_117526988.1">
    <property type="nucleotide sequence ID" value="NZ_JAQDKA010000010.1"/>
</dbReference>
<name>A0A3E2TS28_9FIRM</name>
<dbReference type="Pfam" id="PF19601">
    <property type="entry name" value="DUF6106"/>
    <property type="match status" value="1"/>
</dbReference>
<dbReference type="InterPro" id="IPR046088">
    <property type="entry name" value="DUF6106"/>
</dbReference>
<comment type="caution">
    <text evidence="2">The sequence shown here is derived from an EMBL/GenBank/DDBJ whole genome shotgun (WGS) entry which is preliminary data.</text>
</comment>
<dbReference type="AlphaFoldDB" id="A0A3E2TS28"/>
<feature type="transmembrane region" description="Helical" evidence="1">
    <location>
        <begin position="28"/>
        <end position="61"/>
    </location>
</feature>